<evidence type="ECO:0000313" key="3">
    <source>
        <dbReference type="EMBL" id="PYH38693.1"/>
    </source>
</evidence>
<proteinExistence type="predicted"/>
<dbReference type="OrthoDB" id="4506175at2759"/>
<keyword evidence="4" id="KW-1185">Reference proteome</keyword>
<organism evidence="3 4">
    <name type="scientific">Aspergillus neoniger (strain CBS 115656)</name>
    <dbReference type="NCBI Taxonomy" id="1448310"/>
    <lineage>
        <taxon>Eukaryota</taxon>
        <taxon>Fungi</taxon>
        <taxon>Dikarya</taxon>
        <taxon>Ascomycota</taxon>
        <taxon>Pezizomycotina</taxon>
        <taxon>Eurotiomycetes</taxon>
        <taxon>Eurotiomycetidae</taxon>
        <taxon>Eurotiales</taxon>
        <taxon>Aspergillaceae</taxon>
        <taxon>Aspergillus</taxon>
        <taxon>Aspergillus subgen. Circumdati</taxon>
    </lineage>
</organism>
<feature type="signal peptide" evidence="2">
    <location>
        <begin position="1"/>
        <end position="18"/>
    </location>
</feature>
<dbReference type="GeneID" id="37127077"/>
<keyword evidence="2" id="KW-0732">Signal</keyword>
<evidence type="ECO:0008006" key="5">
    <source>
        <dbReference type="Google" id="ProtNLM"/>
    </source>
</evidence>
<protein>
    <recommendedName>
        <fullName evidence="5">Secreted protein</fullName>
    </recommendedName>
</protein>
<dbReference type="EMBL" id="KZ821447">
    <property type="protein sequence ID" value="PYH38693.1"/>
    <property type="molecule type" value="Genomic_DNA"/>
</dbReference>
<evidence type="ECO:0000313" key="4">
    <source>
        <dbReference type="Proteomes" id="UP000247647"/>
    </source>
</evidence>
<dbReference type="Proteomes" id="UP000247647">
    <property type="component" value="Unassembled WGS sequence"/>
</dbReference>
<name>A0A318Z181_ASPNB</name>
<sequence length="130" mass="13960">MTMTIFQALAWVVSSSLAGSSQLWIVSDGGPKWRVASLPAPPIDPFSPPFPPSVPAENFSADQPVQVRYRSDQESLSLKPWESVGPSTQKCLVLVLPPSAPHFSSVSQAPNSSSSLLPAEDYQKGRKPAK</sequence>
<evidence type="ECO:0000256" key="2">
    <source>
        <dbReference type="SAM" id="SignalP"/>
    </source>
</evidence>
<evidence type="ECO:0000256" key="1">
    <source>
        <dbReference type="SAM" id="MobiDB-lite"/>
    </source>
</evidence>
<feature type="chain" id="PRO_5016396213" description="Secreted protein" evidence="2">
    <location>
        <begin position="19"/>
        <end position="130"/>
    </location>
</feature>
<reference evidence="3" key="1">
    <citation type="submission" date="2016-12" db="EMBL/GenBank/DDBJ databases">
        <title>The genomes of Aspergillus section Nigri reveals drivers in fungal speciation.</title>
        <authorList>
            <consortium name="DOE Joint Genome Institute"/>
            <person name="Vesth T.C."/>
            <person name="Nybo J."/>
            <person name="Theobald S."/>
            <person name="Brandl J."/>
            <person name="Frisvad J.C."/>
            <person name="Nielsen K.F."/>
            <person name="Lyhne E.K."/>
            <person name="Kogle M.E."/>
            <person name="Kuo A."/>
            <person name="Riley R."/>
            <person name="Clum A."/>
            <person name="Nolan M."/>
            <person name="Lipzen A."/>
            <person name="Salamov A."/>
            <person name="Henrissat B."/>
            <person name="Wiebenga A."/>
            <person name="De Vries R.P."/>
            <person name="Grigoriev I.V."/>
            <person name="Mortensen U.H."/>
            <person name="Andersen M.R."/>
            <person name="Baker S.E."/>
        </authorList>
    </citation>
    <scope>NUCLEOTIDE SEQUENCE [LARGE SCALE GENOMIC DNA]</scope>
    <source>
        <strain evidence="3">CBS 115656</strain>
    </source>
</reference>
<dbReference type="AlphaFoldDB" id="A0A318Z181"/>
<gene>
    <name evidence="3" type="ORF">BO87DRAFT_382683</name>
</gene>
<accession>A0A318Z181</accession>
<feature type="region of interest" description="Disordered" evidence="1">
    <location>
        <begin position="102"/>
        <end position="130"/>
    </location>
</feature>
<feature type="compositionally biased region" description="Low complexity" evidence="1">
    <location>
        <begin position="104"/>
        <end position="115"/>
    </location>
</feature>
<dbReference type="RefSeq" id="XP_025484171.1">
    <property type="nucleotide sequence ID" value="XM_025624621.1"/>
</dbReference>